<comment type="caution">
    <text evidence="10">The sequence shown here is derived from an EMBL/GenBank/DDBJ whole genome shotgun (WGS) entry which is preliminary data.</text>
</comment>
<evidence type="ECO:0000313" key="10">
    <source>
        <dbReference type="EMBL" id="MFC5579976.1"/>
    </source>
</evidence>
<keyword evidence="11" id="KW-1185">Reference proteome</keyword>
<protein>
    <recommendedName>
        <fullName evidence="1">Cytochrome c-551</fullName>
    </recommendedName>
    <alternativeName>
        <fullName evidence="7">Cytochrome c551</fullName>
    </alternativeName>
</protein>
<dbReference type="SUPFAM" id="SSF46626">
    <property type="entry name" value="Cytochrome c"/>
    <property type="match status" value="1"/>
</dbReference>
<dbReference type="InterPro" id="IPR009056">
    <property type="entry name" value="Cyt_c-like_dom"/>
</dbReference>
<evidence type="ECO:0000256" key="8">
    <source>
        <dbReference type="PROSITE-ProRule" id="PRU00433"/>
    </source>
</evidence>
<accession>A0ABW0SSJ9</accession>
<organism evidence="10 11">
    <name type="scientific">Rhodanobacter terrae</name>
    <dbReference type="NCBI Taxonomy" id="418647"/>
    <lineage>
        <taxon>Bacteria</taxon>
        <taxon>Pseudomonadati</taxon>
        <taxon>Pseudomonadota</taxon>
        <taxon>Gammaproteobacteria</taxon>
        <taxon>Lysobacterales</taxon>
        <taxon>Rhodanobacteraceae</taxon>
        <taxon>Rhodanobacter</taxon>
    </lineage>
</organism>
<evidence type="ECO:0000256" key="6">
    <source>
        <dbReference type="ARBA" id="ARBA00023004"/>
    </source>
</evidence>
<sequence length="162" mass="17495">MAIFIPSPMVGPRGHDHNLFTPLVCFKRCHRPVLGKIIQQGEMEMTNISRSALAGIVTGIAILALAPVSRAADMDAAKTLARTNNCFKCHAISRDKDGPAWNKVAAKYKGNPGAEAKLIHHLTSGEMVKLADGSQVHHAIIKTDPANDTAQIKNLVDWILSL</sequence>
<keyword evidence="2" id="KW-0813">Transport</keyword>
<evidence type="ECO:0000256" key="1">
    <source>
        <dbReference type="ARBA" id="ARBA00021020"/>
    </source>
</evidence>
<dbReference type="PRINTS" id="PR00606">
    <property type="entry name" value="CYTCHROMECID"/>
</dbReference>
<feature type="domain" description="Cytochrome c" evidence="9">
    <location>
        <begin position="72"/>
        <end position="162"/>
    </location>
</feature>
<evidence type="ECO:0000256" key="4">
    <source>
        <dbReference type="ARBA" id="ARBA00022723"/>
    </source>
</evidence>
<evidence type="ECO:0000256" key="7">
    <source>
        <dbReference type="ARBA" id="ARBA00031244"/>
    </source>
</evidence>
<dbReference type="RefSeq" id="WP_377324054.1">
    <property type="nucleotide sequence ID" value="NZ_JBHSNG010000002.1"/>
</dbReference>
<dbReference type="InterPro" id="IPR002324">
    <property type="entry name" value="Cyt_c_ID"/>
</dbReference>
<dbReference type="EMBL" id="JBHSNG010000002">
    <property type="protein sequence ID" value="MFC5579976.1"/>
    <property type="molecule type" value="Genomic_DNA"/>
</dbReference>
<dbReference type="PROSITE" id="PS51007">
    <property type="entry name" value="CYTC"/>
    <property type="match status" value="1"/>
</dbReference>
<keyword evidence="5" id="KW-0249">Electron transport</keyword>
<keyword evidence="6 8" id="KW-0408">Iron</keyword>
<name>A0ABW0SSJ9_9GAMM</name>
<gene>
    <name evidence="10" type="ORF">ACFPPB_02425</name>
</gene>
<reference evidence="11" key="1">
    <citation type="journal article" date="2019" name="Int. J. Syst. Evol. Microbiol.">
        <title>The Global Catalogue of Microorganisms (GCM) 10K type strain sequencing project: providing services to taxonomists for standard genome sequencing and annotation.</title>
        <authorList>
            <consortium name="The Broad Institute Genomics Platform"/>
            <consortium name="The Broad Institute Genome Sequencing Center for Infectious Disease"/>
            <person name="Wu L."/>
            <person name="Ma J."/>
        </authorList>
    </citation>
    <scope>NUCLEOTIDE SEQUENCE [LARGE SCALE GENOMIC DNA]</scope>
    <source>
        <strain evidence="11">CGMCC 1.13587</strain>
    </source>
</reference>
<evidence type="ECO:0000256" key="2">
    <source>
        <dbReference type="ARBA" id="ARBA00022448"/>
    </source>
</evidence>
<dbReference type="Gene3D" id="1.10.760.10">
    <property type="entry name" value="Cytochrome c-like domain"/>
    <property type="match status" value="1"/>
</dbReference>
<keyword evidence="4 8" id="KW-0479">Metal-binding</keyword>
<dbReference type="Proteomes" id="UP001596111">
    <property type="component" value="Unassembled WGS sequence"/>
</dbReference>
<dbReference type="Pfam" id="PF00034">
    <property type="entry name" value="Cytochrom_C"/>
    <property type="match status" value="1"/>
</dbReference>
<evidence type="ECO:0000259" key="9">
    <source>
        <dbReference type="PROSITE" id="PS51007"/>
    </source>
</evidence>
<evidence type="ECO:0000256" key="5">
    <source>
        <dbReference type="ARBA" id="ARBA00022982"/>
    </source>
</evidence>
<evidence type="ECO:0000256" key="3">
    <source>
        <dbReference type="ARBA" id="ARBA00022617"/>
    </source>
</evidence>
<evidence type="ECO:0000313" key="11">
    <source>
        <dbReference type="Proteomes" id="UP001596111"/>
    </source>
</evidence>
<proteinExistence type="predicted"/>
<keyword evidence="3 8" id="KW-0349">Heme</keyword>
<dbReference type="InterPro" id="IPR036909">
    <property type="entry name" value="Cyt_c-like_dom_sf"/>
</dbReference>